<evidence type="ECO:0008006" key="5">
    <source>
        <dbReference type="Google" id="ProtNLM"/>
    </source>
</evidence>
<dbReference type="PANTHER" id="PTHR48049">
    <property type="entry name" value="GLYCOSYLTRANSFERASE"/>
    <property type="match status" value="1"/>
</dbReference>
<dbReference type="Gene3D" id="3.40.50.2000">
    <property type="entry name" value="Glycogen Phosphorylase B"/>
    <property type="match status" value="2"/>
</dbReference>
<dbReference type="InterPro" id="IPR002213">
    <property type="entry name" value="UDP_glucos_trans"/>
</dbReference>
<accession>A0ABU6XC50</accession>
<dbReference type="SUPFAM" id="SSF53756">
    <property type="entry name" value="UDP-Glycosyltransferase/glycogen phosphorylase"/>
    <property type="match status" value="1"/>
</dbReference>
<evidence type="ECO:0000313" key="3">
    <source>
        <dbReference type="EMBL" id="MED6194238.1"/>
    </source>
</evidence>
<dbReference type="PANTHER" id="PTHR48049:SF60">
    <property type="entry name" value="UDP-GLYCOSYLTRANSFERASE 91B1"/>
    <property type="match status" value="1"/>
</dbReference>
<dbReference type="EMBL" id="JASCZI010211549">
    <property type="protein sequence ID" value="MED6194238.1"/>
    <property type="molecule type" value="Genomic_DNA"/>
</dbReference>
<dbReference type="Proteomes" id="UP001341840">
    <property type="component" value="Unassembled WGS sequence"/>
</dbReference>
<keyword evidence="1" id="KW-0808">Transferase</keyword>
<dbReference type="Pfam" id="PF00201">
    <property type="entry name" value="UDPGT"/>
    <property type="match status" value="1"/>
</dbReference>
<evidence type="ECO:0000256" key="1">
    <source>
        <dbReference type="ARBA" id="ARBA00022679"/>
    </source>
</evidence>
<reference evidence="3 4" key="1">
    <citation type="journal article" date="2023" name="Plants (Basel)">
        <title>Bridging the Gap: Combining Genomics and Transcriptomics Approaches to Understand Stylosanthes scabra, an Orphan Legume from the Brazilian Caatinga.</title>
        <authorList>
            <person name="Ferreira-Neto J.R.C."/>
            <person name="da Silva M.D."/>
            <person name="Binneck E."/>
            <person name="de Melo N.F."/>
            <person name="da Silva R.H."/>
            <person name="de Melo A.L.T.M."/>
            <person name="Pandolfi V."/>
            <person name="Bustamante F.O."/>
            <person name="Brasileiro-Vidal A.C."/>
            <person name="Benko-Iseppon A.M."/>
        </authorList>
    </citation>
    <scope>NUCLEOTIDE SEQUENCE [LARGE SCALE GENOMIC DNA]</scope>
    <source>
        <tissue evidence="3">Leaves</tissue>
    </source>
</reference>
<feature type="compositionally biased region" description="Basic residues" evidence="2">
    <location>
        <begin position="1"/>
        <end position="12"/>
    </location>
</feature>
<keyword evidence="4" id="KW-1185">Reference proteome</keyword>
<feature type="compositionally biased region" description="Basic and acidic residues" evidence="2">
    <location>
        <begin position="13"/>
        <end position="23"/>
    </location>
</feature>
<evidence type="ECO:0000256" key="2">
    <source>
        <dbReference type="SAM" id="MobiDB-lite"/>
    </source>
</evidence>
<comment type="caution">
    <text evidence="3">The sequence shown here is derived from an EMBL/GenBank/DDBJ whole genome shotgun (WGS) entry which is preliminary data.</text>
</comment>
<dbReference type="InterPro" id="IPR050481">
    <property type="entry name" value="UDP-glycosyltransf_plant"/>
</dbReference>
<proteinExistence type="predicted"/>
<sequence>MINLRKSKKKKNDKASFDESSKVSLQHYEKKTFSEDHTEEKESGVSDIFRLQQVLGGVDGLAVRSCMEIEAESIKSFQNEYSKPVIPVGIIPPSAQLFSEIAMGLELSGFPFFWVLKKQNISPDISSSIDSVIESLQFGCPLVMLPFQNDQGLVARLMKERMVGVKVARNEHDGKFSRDSLAKALRSVMLEDEGKSCRSHAEKMSKVVGDKELYQKYIDEFVEYMEIHRSA</sequence>
<gene>
    <name evidence="3" type="ORF">PIB30_026623</name>
</gene>
<protein>
    <recommendedName>
        <fullName evidence="5">Glycosyltransferase</fullName>
    </recommendedName>
</protein>
<name>A0ABU6XC50_9FABA</name>
<feature type="region of interest" description="Disordered" evidence="2">
    <location>
        <begin position="1"/>
        <end position="23"/>
    </location>
</feature>
<organism evidence="3 4">
    <name type="scientific">Stylosanthes scabra</name>
    <dbReference type="NCBI Taxonomy" id="79078"/>
    <lineage>
        <taxon>Eukaryota</taxon>
        <taxon>Viridiplantae</taxon>
        <taxon>Streptophyta</taxon>
        <taxon>Embryophyta</taxon>
        <taxon>Tracheophyta</taxon>
        <taxon>Spermatophyta</taxon>
        <taxon>Magnoliopsida</taxon>
        <taxon>eudicotyledons</taxon>
        <taxon>Gunneridae</taxon>
        <taxon>Pentapetalae</taxon>
        <taxon>rosids</taxon>
        <taxon>fabids</taxon>
        <taxon>Fabales</taxon>
        <taxon>Fabaceae</taxon>
        <taxon>Papilionoideae</taxon>
        <taxon>50 kb inversion clade</taxon>
        <taxon>dalbergioids sensu lato</taxon>
        <taxon>Dalbergieae</taxon>
        <taxon>Pterocarpus clade</taxon>
        <taxon>Stylosanthes</taxon>
    </lineage>
</organism>
<evidence type="ECO:0000313" key="4">
    <source>
        <dbReference type="Proteomes" id="UP001341840"/>
    </source>
</evidence>